<dbReference type="STRING" id="71139.A0A059BS10"/>
<dbReference type="PANTHER" id="PTHR13734">
    <property type="entry name" value="TRNA-NUCLEOTIDYLTRANSFERASE"/>
    <property type="match status" value="1"/>
</dbReference>
<proteinExistence type="predicted"/>
<accession>A0A059BS10</accession>
<gene>
    <name evidence="2" type="ORF">EUGRSUZ_F02594</name>
</gene>
<dbReference type="Gramene" id="KCW69038">
    <property type="protein sequence ID" value="KCW69038"/>
    <property type="gene ID" value="EUGRSUZ_F02594"/>
</dbReference>
<reference evidence="2" key="1">
    <citation type="submission" date="2013-07" db="EMBL/GenBank/DDBJ databases">
        <title>The genome of Eucalyptus grandis.</title>
        <authorList>
            <person name="Schmutz J."/>
            <person name="Hayes R."/>
            <person name="Myburg A."/>
            <person name="Tuskan G."/>
            <person name="Grattapaglia D."/>
            <person name="Rokhsar D.S."/>
        </authorList>
    </citation>
    <scope>NUCLEOTIDE SEQUENCE</scope>
    <source>
        <tissue evidence="2">Leaf extractions</tissue>
    </source>
</reference>
<sequence>MSTNSPVVRVREKIDLTEKEKMIFERLLATVRHFDLSTQLRVTGGWVRDKVVVYSRGRCCLHSDWIFCGKLDQSKHLERARMRLYDIWIDL</sequence>
<dbReference type="GO" id="GO:0003723">
    <property type="term" value="F:RNA binding"/>
    <property type="evidence" value="ECO:0007669"/>
    <property type="project" value="UniProtKB-KW"/>
</dbReference>
<protein>
    <recommendedName>
        <fullName evidence="3">Poly A polymerase head domain-containing protein</fullName>
    </recommendedName>
</protein>
<evidence type="ECO:0008006" key="3">
    <source>
        <dbReference type="Google" id="ProtNLM"/>
    </source>
</evidence>
<organism evidence="2">
    <name type="scientific">Eucalyptus grandis</name>
    <name type="common">Flooded gum</name>
    <dbReference type="NCBI Taxonomy" id="71139"/>
    <lineage>
        <taxon>Eukaryota</taxon>
        <taxon>Viridiplantae</taxon>
        <taxon>Streptophyta</taxon>
        <taxon>Embryophyta</taxon>
        <taxon>Tracheophyta</taxon>
        <taxon>Spermatophyta</taxon>
        <taxon>Magnoliopsida</taxon>
        <taxon>eudicotyledons</taxon>
        <taxon>Gunneridae</taxon>
        <taxon>Pentapetalae</taxon>
        <taxon>rosids</taxon>
        <taxon>malvids</taxon>
        <taxon>Myrtales</taxon>
        <taxon>Myrtaceae</taxon>
        <taxon>Myrtoideae</taxon>
        <taxon>Eucalypteae</taxon>
        <taxon>Eucalyptus</taxon>
    </lineage>
</organism>
<keyword evidence="1" id="KW-0694">RNA-binding</keyword>
<evidence type="ECO:0000313" key="2">
    <source>
        <dbReference type="EMBL" id="KCW69038.1"/>
    </source>
</evidence>
<dbReference type="AlphaFoldDB" id="A0A059BS10"/>
<dbReference type="EMBL" id="KK198758">
    <property type="protein sequence ID" value="KCW69038.1"/>
    <property type="molecule type" value="Genomic_DNA"/>
</dbReference>
<dbReference type="OMA" id="AECNDID"/>
<name>A0A059BS10_EUCGR</name>
<dbReference type="InParanoid" id="A0A059BS10"/>
<dbReference type="PANTHER" id="PTHR13734:SF5">
    <property type="entry name" value="CCA TRNA NUCLEOTIDYLTRANSFERASE, MITOCHONDRIAL"/>
    <property type="match status" value="1"/>
</dbReference>
<evidence type="ECO:0000256" key="1">
    <source>
        <dbReference type="ARBA" id="ARBA00022884"/>
    </source>
</evidence>